<dbReference type="InterPro" id="IPR004389">
    <property type="entry name" value="Ribosomal_uL18_bac-type"/>
</dbReference>
<evidence type="ECO:0000256" key="2">
    <source>
        <dbReference type="ARBA" id="ARBA00022730"/>
    </source>
</evidence>
<dbReference type="GO" id="GO:1990904">
    <property type="term" value="C:ribonucleoprotein complex"/>
    <property type="evidence" value="ECO:0007669"/>
    <property type="project" value="UniProtKB-KW"/>
</dbReference>
<comment type="caution">
    <text evidence="8">The sequence shown here is derived from an EMBL/GenBank/DDBJ whole genome shotgun (WGS) entry which is preliminary data.</text>
</comment>
<dbReference type="InterPro" id="IPR005484">
    <property type="entry name" value="Ribosomal_uL18_bac/plant/anim"/>
</dbReference>
<keyword evidence="3 7" id="KW-0694">RNA-binding</keyword>
<dbReference type="InterPro" id="IPR057268">
    <property type="entry name" value="Ribosomal_L18"/>
</dbReference>
<organism evidence="8 9">
    <name type="scientific">Selenomonas bovis</name>
    <dbReference type="NCBI Taxonomy" id="416586"/>
    <lineage>
        <taxon>Bacteria</taxon>
        <taxon>Bacillati</taxon>
        <taxon>Bacillota</taxon>
        <taxon>Negativicutes</taxon>
        <taxon>Selenomonadales</taxon>
        <taxon>Selenomonadaceae</taxon>
        <taxon>Selenomonas</taxon>
    </lineage>
</organism>
<dbReference type="HAMAP" id="MF_01337_B">
    <property type="entry name" value="Ribosomal_uL18_B"/>
    <property type="match status" value="1"/>
</dbReference>
<reference evidence="8 9" key="1">
    <citation type="submission" date="2020-04" db="EMBL/GenBank/DDBJ databases">
        <authorList>
            <person name="Hitch T.C.A."/>
            <person name="Wylensek D."/>
            <person name="Clavel T."/>
        </authorList>
    </citation>
    <scope>NUCLEOTIDE SEQUENCE [LARGE SCALE GENOMIC DNA]</scope>
    <source>
        <strain evidence="8 9">PG-130-P53-12</strain>
    </source>
</reference>
<evidence type="ECO:0000256" key="4">
    <source>
        <dbReference type="ARBA" id="ARBA00022980"/>
    </source>
</evidence>
<dbReference type="GO" id="GO:0005737">
    <property type="term" value="C:cytoplasm"/>
    <property type="evidence" value="ECO:0007669"/>
    <property type="project" value="UniProtKB-ARBA"/>
</dbReference>
<dbReference type="NCBIfam" id="TIGR00060">
    <property type="entry name" value="L18_bact"/>
    <property type="match status" value="1"/>
</dbReference>
<dbReference type="GO" id="GO:0003735">
    <property type="term" value="F:structural constituent of ribosome"/>
    <property type="evidence" value="ECO:0007669"/>
    <property type="project" value="InterPro"/>
</dbReference>
<protein>
    <recommendedName>
        <fullName evidence="6 7">Large ribosomal subunit protein uL18</fullName>
    </recommendedName>
</protein>
<evidence type="ECO:0000313" key="8">
    <source>
        <dbReference type="EMBL" id="NMD98987.1"/>
    </source>
</evidence>
<keyword evidence="9" id="KW-1185">Reference proteome</keyword>
<dbReference type="RefSeq" id="WP_019541843.1">
    <property type="nucleotide sequence ID" value="NZ_DBGAXS010000120.1"/>
</dbReference>
<comment type="similarity">
    <text evidence="1 7">Belongs to the universal ribosomal protein uL18 family.</text>
</comment>
<comment type="function">
    <text evidence="7">This is one of the proteins that bind and probably mediate the attachment of the 5S RNA into the large ribosomal subunit, where it forms part of the central protuberance.</text>
</comment>
<keyword evidence="4 7" id="KW-0689">Ribosomal protein</keyword>
<dbReference type="CDD" id="cd00432">
    <property type="entry name" value="Ribosomal_L18_L5e"/>
    <property type="match status" value="1"/>
</dbReference>
<evidence type="ECO:0000313" key="9">
    <source>
        <dbReference type="Proteomes" id="UP000543804"/>
    </source>
</evidence>
<dbReference type="GO" id="GO:0008097">
    <property type="term" value="F:5S rRNA binding"/>
    <property type="evidence" value="ECO:0007669"/>
    <property type="project" value="TreeGrafter"/>
</dbReference>
<dbReference type="SUPFAM" id="SSF53137">
    <property type="entry name" value="Translational machinery components"/>
    <property type="match status" value="1"/>
</dbReference>
<sequence>MLLKEDKNKARQKRHLRVRNHIAGTAQRPRLNVYRSLANIYAQVIDDEKGTTLVSASSQDKGFENYGGNIEAAKAVGTEIAKRAIEKGITEVVFDRGGYVYHGRVAALAEAAREAGLKF</sequence>
<evidence type="ECO:0000256" key="5">
    <source>
        <dbReference type="ARBA" id="ARBA00023274"/>
    </source>
</evidence>
<evidence type="ECO:0000256" key="7">
    <source>
        <dbReference type="HAMAP-Rule" id="MF_01337"/>
    </source>
</evidence>
<dbReference type="AlphaFoldDB" id="A0A848BCN0"/>
<keyword evidence="2 7" id="KW-0699">rRNA-binding</keyword>
<keyword evidence="5 7" id="KW-0687">Ribonucleoprotein</keyword>
<gene>
    <name evidence="7 8" type="primary">rplR</name>
    <name evidence="8" type="ORF">HF878_05770</name>
</gene>
<dbReference type="FunFam" id="3.30.420.100:FF:000001">
    <property type="entry name" value="50S ribosomal protein L18"/>
    <property type="match status" value="1"/>
</dbReference>
<dbReference type="GO" id="GO:0006412">
    <property type="term" value="P:translation"/>
    <property type="evidence" value="ECO:0007669"/>
    <property type="project" value="UniProtKB-UniRule"/>
</dbReference>
<comment type="subunit">
    <text evidence="7">Part of the 50S ribosomal subunit; part of the 5S rRNA/L5/L18/L25 subcomplex. Contacts the 5S and 23S rRNAs.</text>
</comment>
<dbReference type="Pfam" id="PF00861">
    <property type="entry name" value="Ribosomal_L18p"/>
    <property type="match status" value="1"/>
</dbReference>
<evidence type="ECO:0000256" key="6">
    <source>
        <dbReference type="ARBA" id="ARBA00035197"/>
    </source>
</evidence>
<accession>A0A848BCN0</accession>
<evidence type="ECO:0000256" key="1">
    <source>
        <dbReference type="ARBA" id="ARBA00007116"/>
    </source>
</evidence>
<dbReference type="PANTHER" id="PTHR12899:SF3">
    <property type="entry name" value="LARGE RIBOSOMAL SUBUNIT PROTEIN UL18M"/>
    <property type="match status" value="1"/>
</dbReference>
<dbReference type="EMBL" id="JABAFA010000016">
    <property type="protein sequence ID" value="NMD98987.1"/>
    <property type="molecule type" value="Genomic_DNA"/>
</dbReference>
<proteinExistence type="inferred from homology"/>
<dbReference type="Gene3D" id="3.30.420.100">
    <property type="match status" value="1"/>
</dbReference>
<evidence type="ECO:0000256" key="3">
    <source>
        <dbReference type="ARBA" id="ARBA00022884"/>
    </source>
</evidence>
<dbReference type="Proteomes" id="UP000543804">
    <property type="component" value="Unassembled WGS sequence"/>
</dbReference>
<name>A0A848BCN0_9FIRM</name>
<dbReference type="PANTHER" id="PTHR12899">
    <property type="entry name" value="39S RIBOSOMAL PROTEIN L18, MITOCHONDRIAL"/>
    <property type="match status" value="1"/>
</dbReference>
<dbReference type="GO" id="GO:0005840">
    <property type="term" value="C:ribosome"/>
    <property type="evidence" value="ECO:0007669"/>
    <property type="project" value="UniProtKB-KW"/>
</dbReference>